<protein>
    <submittedName>
        <fullName evidence="1">Uncharacterized protein</fullName>
    </submittedName>
</protein>
<organism evidence="1 2">
    <name type="scientific">Cohnella thailandensis</name>
    <dbReference type="NCBI Taxonomy" id="557557"/>
    <lineage>
        <taxon>Bacteria</taxon>
        <taxon>Bacillati</taxon>
        <taxon>Bacillota</taxon>
        <taxon>Bacilli</taxon>
        <taxon>Bacillales</taxon>
        <taxon>Paenibacillaceae</taxon>
        <taxon>Cohnella</taxon>
    </lineage>
</organism>
<gene>
    <name evidence="1" type="ORF">H7B67_21075</name>
</gene>
<dbReference type="Proteomes" id="UP000535838">
    <property type="component" value="Unassembled WGS sequence"/>
</dbReference>
<comment type="caution">
    <text evidence="1">The sequence shown here is derived from an EMBL/GenBank/DDBJ whole genome shotgun (WGS) entry which is preliminary data.</text>
</comment>
<keyword evidence="2" id="KW-1185">Reference proteome</keyword>
<dbReference type="RefSeq" id="WP_185121840.1">
    <property type="nucleotide sequence ID" value="NZ_JACJVQ010000019.1"/>
</dbReference>
<dbReference type="AlphaFoldDB" id="A0A841SXJ0"/>
<proteinExistence type="predicted"/>
<accession>A0A841SXJ0</accession>
<sequence>MNKREKVDAAVWNNIVWCGIVCETHGIAAASSEHIWRTATKAPMFYPDIITSSRQATREEIVDVIGANEAFSIKDSYANLDMSLCNFTSLFTAEWIYREPAACPESVQTAWYPVATEKELADWTSAHGSGNSIRPELLKRRDVKIYINKKKGEAAGFIASLGADAVGISNVFSSAACDHLWSDIPKIVALDFPGLPLVGYERDADLRAALRSGWEAVGPLRIWVKSSD</sequence>
<evidence type="ECO:0000313" key="2">
    <source>
        <dbReference type="Proteomes" id="UP000535838"/>
    </source>
</evidence>
<dbReference type="EMBL" id="JACJVQ010000019">
    <property type="protein sequence ID" value="MBB6636624.1"/>
    <property type="molecule type" value="Genomic_DNA"/>
</dbReference>
<name>A0A841SXJ0_9BACL</name>
<evidence type="ECO:0000313" key="1">
    <source>
        <dbReference type="EMBL" id="MBB6636624.1"/>
    </source>
</evidence>
<reference evidence="1 2" key="1">
    <citation type="submission" date="2020-08" db="EMBL/GenBank/DDBJ databases">
        <title>Cohnella phylogeny.</title>
        <authorList>
            <person name="Dunlap C."/>
        </authorList>
    </citation>
    <scope>NUCLEOTIDE SEQUENCE [LARGE SCALE GENOMIC DNA]</scope>
    <source>
        <strain evidence="1 2">DSM 25241</strain>
    </source>
</reference>